<dbReference type="HOGENOM" id="CLU_467224_0_0_1"/>
<reference evidence="3" key="1">
    <citation type="submission" date="2011-08" db="EMBL/GenBank/DDBJ databases">
        <authorList>
            <person name="Rombauts S."/>
        </authorList>
    </citation>
    <scope>NUCLEOTIDE SEQUENCE</scope>
    <source>
        <strain evidence="3">London</strain>
    </source>
</reference>
<reference evidence="2" key="2">
    <citation type="submission" date="2015-06" db="UniProtKB">
        <authorList>
            <consortium name="EnsemblMetazoa"/>
        </authorList>
    </citation>
    <scope>IDENTIFICATION</scope>
</reference>
<dbReference type="OrthoDB" id="10466469at2759"/>
<gene>
    <name evidence="2" type="primary">107363094</name>
</gene>
<name>T1KCS4_TETUR</name>
<feature type="compositionally biased region" description="Low complexity" evidence="1">
    <location>
        <begin position="234"/>
        <end position="245"/>
    </location>
</feature>
<feature type="region of interest" description="Disordered" evidence="1">
    <location>
        <begin position="123"/>
        <end position="253"/>
    </location>
</feature>
<dbReference type="AlphaFoldDB" id="T1KCS4"/>
<feature type="compositionally biased region" description="Pro residues" evidence="1">
    <location>
        <begin position="391"/>
        <end position="405"/>
    </location>
</feature>
<dbReference type="OMA" id="KYNDEFT"/>
<sequence length="584" mass="65834">MVKINCLFNFDGFNHRLEVNSSDDKNAITFEELRRNLREHPKLKSVDFFDSEKYIIEIFDKGFDDYLKLPRDATIPDFSKLRARLKPKANYTMAKKENESLKRPLSMYSEINIEEEHAQKILRGSPPPVNRARPHSSPPPAFRRSHAPSVETPRTENSNRSHASNAEMPRLENSNRSHTSHNSPVTPKPTIHSTPKTLVPTKTPTTAPRATAAPKPPATSNTPTLPKVPRDTGASNSAPNASRSSGQNGNEDNLSDSAKLILAKAVAKYNDEFTDIMMFDDIWATDNVWSFVFREISGQGVKDIKNVSQTRKLFKSLVDKYVSLLQNPSISEIEAIESWPLFEIFHNKMNLKPFYGRIQMLKDAFATRKPTKNNDSKLGKPEIASQIKPTSPAPAPAPTPASAPAPTPTLISEPILAPKPQRFTPKSSEDIIILTGSEDNDKPCDDIVMDEQDDEPEIQEISSVNNLPPPRQTNVTSPPVTAASSLNVTSDDFRLLLAVEDHNKEFYDETVPEYSIWREVTDQINLYKPFDPSLIMKYKTRFYELLEEFIRIQNSSIPVAEKAQWKLYSSFINIDTTPFESKLN</sequence>
<protein>
    <submittedName>
        <fullName evidence="2">Uncharacterized protein</fullName>
    </submittedName>
</protein>
<dbReference type="EMBL" id="CAEY01001996">
    <property type="status" value="NOT_ANNOTATED_CDS"/>
    <property type="molecule type" value="Genomic_DNA"/>
</dbReference>
<evidence type="ECO:0000256" key="1">
    <source>
        <dbReference type="SAM" id="MobiDB-lite"/>
    </source>
</evidence>
<feature type="region of interest" description="Disordered" evidence="1">
    <location>
        <begin position="369"/>
        <end position="405"/>
    </location>
</feature>
<proteinExistence type="predicted"/>
<dbReference type="Proteomes" id="UP000015104">
    <property type="component" value="Unassembled WGS sequence"/>
</dbReference>
<dbReference type="EnsemblMetazoa" id="tetur09g00300.1">
    <property type="protein sequence ID" value="tetur09g00300.1"/>
    <property type="gene ID" value="tetur09g00300"/>
</dbReference>
<evidence type="ECO:0000313" key="3">
    <source>
        <dbReference type="Proteomes" id="UP000015104"/>
    </source>
</evidence>
<accession>T1KCS4</accession>
<dbReference type="KEGG" id="tut:107363094"/>
<evidence type="ECO:0000313" key="2">
    <source>
        <dbReference type="EnsemblMetazoa" id="tetur09g00300.1"/>
    </source>
</evidence>
<feature type="compositionally biased region" description="Low complexity" evidence="1">
    <location>
        <begin position="194"/>
        <end position="224"/>
    </location>
</feature>
<keyword evidence="3" id="KW-1185">Reference proteome</keyword>
<feature type="compositionally biased region" description="Polar residues" evidence="1">
    <location>
        <begin position="176"/>
        <end position="185"/>
    </location>
</feature>
<organism evidence="2 3">
    <name type="scientific">Tetranychus urticae</name>
    <name type="common">Two-spotted spider mite</name>
    <dbReference type="NCBI Taxonomy" id="32264"/>
    <lineage>
        <taxon>Eukaryota</taxon>
        <taxon>Metazoa</taxon>
        <taxon>Ecdysozoa</taxon>
        <taxon>Arthropoda</taxon>
        <taxon>Chelicerata</taxon>
        <taxon>Arachnida</taxon>
        <taxon>Acari</taxon>
        <taxon>Acariformes</taxon>
        <taxon>Trombidiformes</taxon>
        <taxon>Prostigmata</taxon>
        <taxon>Eleutherengona</taxon>
        <taxon>Raphignathae</taxon>
        <taxon>Tetranychoidea</taxon>
        <taxon>Tetranychidae</taxon>
        <taxon>Tetranychus</taxon>
    </lineage>
</organism>